<dbReference type="PATRIC" id="fig|158899.10.peg.1033"/>
<name>A0A127P7E8_9BURK</name>
<sequence>MVTIEVNEDRGGKPVVSILQVRSVLKRAMKFWQQILATTSGNNARQ</sequence>
<dbReference type="AlphaFoldDB" id="A0A127P7E8"/>
<accession>A0A127P7E8</accession>
<evidence type="ECO:0000313" key="1">
    <source>
        <dbReference type="EMBL" id="AMO93740.1"/>
    </source>
</evidence>
<dbReference type="EMBL" id="CP013232">
    <property type="protein sequence ID" value="AMO93740.1"/>
    <property type="molecule type" value="Genomic_DNA"/>
</dbReference>
<evidence type="ECO:0000313" key="2">
    <source>
        <dbReference type="Proteomes" id="UP000072421"/>
    </source>
</evidence>
<gene>
    <name evidence="1" type="ORF">CFter6_1022</name>
</gene>
<proteinExistence type="predicted"/>
<protein>
    <submittedName>
        <fullName evidence="1">Uncharacterized protein</fullName>
    </submittedName>
</protein>
<reference evidence="1 2" key="1">
    <citation type="submission" date="2015-11" db="EMBL/GenBank/DDBJ databases">
        <title>Exploring the genomic traits of fungus-feeding bacterial genus Collimonas.</title>
        <authorList>
            <person name="Song C."/>
            <person name="Schmidt R."/>
            <person name="de Jager V."/>
            <person name="Krzyzanowska D."/>
            <person name="Jongedijk E."/>
            <person name="Cankar K."/>
            <person name="Beekwilder J."/>
            <person name="van Veen A."/>
            <person name="de Boer W."/>
            <person name="van Veen J.A."/>
            <person name="Garbeva P."/>
        </authorList>
    </citation>
    <scope>NUCLEOTIDE SEQUENCE [LARGE SCALE GENOMIC DNA]</scope>
    <source>
        <strain evidence="1 2">Ter6</strain>
    </source>
</reference>
<organism evidence="1">
    <name type="scientific">Collimonas fungivorans</name>
    <dbReference type="NCBI Taxonomy" id="158899"/>
    <lineage>
        <taxon>Bacteria</taxon>
        <taxon>Pseudomonadati</taxon>
        <taxon>Pseudomonadota</taxon>
        <taxon>Betaproteobacteria</taxon>
        <taxon>Burkholderiales</taxon>
        <taxon>Oxalobacteraceae</taxon>
        <taxon>Collimonas</taxon>
    </lineage>
</organism>
<dbReference type="Proteomes" id="UP000072421">
    <property type="component" value="Chromosome"/>
</dbReference>